<keyword evidence="2" id="KW-0456">Lyase</keyword>
<dbReference type="InterPro" id="IPR040442">
    <property type="entry name" value="Pyrv_kinase-like_dom_sf"/>
</dbReference>
<keyword evidence="3" id="KW-1185">Reference proteome</keyword>
<evidence type="ECO:0000313" key="2">
    <source>
        <dbReference type="EMBL" id="MBP0496563.1"/>
    </source>
</evidence>
<dbReference type="GO" id="GO:0016833">
    <property type="term" value="F:oxo-acid-lyase activity"/>
    <property type="evidence" value="ECO:0007669"/>
    <property type="project" value="UniProtKB-ARBA"/>
</dbReference>
<dbReference type="Gene3D" id="3.20.20.60">
    <property type="entry name" value="Phosphoenolpyruvate-binding domains"/>
    <property type="match status" value="1"/>
</dbReference>
<accession>A0A940MYC3</accession>
<dbReference type="Proteomes" id="UP000677537">
    <property type="component" value="Unassembled WGS sequence"/>
</dbReference>
<evidence type="ECO:0000256" key="1">
    <source>
        <dbReference type="SAM" id="MobiDB-lite"/>
    </source>
</evidence>
<evidence type="ECO:0000313" key="3">
    <source>
        <dbReference type="Proteomes" id="UP000677537"/>
    </source>
</evidence>
<reference evidence="2" key="1">
    <citation type="submission" date="2021-03" db="EMBL/GenBank/DDBJ databases">
        <authorList>
            <person name="So Y."/>
        </authorList>
    </citation>
    <scope>NUCLEOTIDE SEQUENCE</scope>
    <source>
        <strain evidence="2">SG15</strain>
    </source>
</reference>
<dbReference type="PANTHER" id="PTHR42905">
    <property type="entry name" value="PHOSPHOENOLPYRUVATE CARBOXYLASE"/>
    <property type="match status" value="1"/>
</dbReference>
<sequence length="310" mass="33088">MLDGECSRRRSWGTRHGTQPLSASHVSRLIQLLAERRAVLTPGVANALAARVVETLGFEAAYLTGAGLTNTFLGLPDLGFMDLTQLSQHLLAIREATELPVIVDADTGFGNALNVGHTIRLLERAGASAIQIEDQLSPKRCGHFAGKALVAAGEMSGKIRAAADARRDGVLIVARTDAIAVEGFGAAIDRAGLYAEAGADILFVEAPTSADELRHIPRLLPRPQMLNLVVGGMTPMVGQAEAAEMGFGLLLYANVALQGAVQGMRVALEALRRDGRLDEESGLTASFAERQILVRKPWFDEQDRRYGDAA</sequence>
<comment type="caution">
    <text evidence="2">The sequence shown here is derived from an EMBL/GenBank/DDBJ whole genome shotgun (WGS) entry which is preliminary data.</text>
</comment>
<organism evidence="2 3">
    <name type="scientific">Roseomonas indoligenes</name>
    <dbReference type="NCBI Taxonomy" id="2820811"/>
    <lineage>
        <taxon>Bacteria</taxon>
        <taxon>Pseudomonadati</taxon>
        <taxon>Pseudomonadota</taxon>
        <taxon>Alphaproteobacteria</taxon>
        <taxon>Acetobacterales</taxon>
        <taxon>Roseomonadaceae</taxon>
        <taxon>Roseomonas</taxon>
    </lineage>
</organism>
<name>A0A940MYC3_9PROT</name>
<dbReference type="CDD" id="cd00377">
    <property type="entry name" value="ICL_PEPM"/>
    <property type="match status" value="1"/>
</dbReference>
<dbReference type="InterPro" id="IPR039556">
    <property type="entry name" value="ICL/PEPM"/>
</dbReference>
<dbReference type="SUPFAM" id="SSF51621">
    <property type="entry name" value="Phosphoenolpyruvate/pyruvate domain"/>
    <property type="match status" value="1"/>
</dbReference>
<dbReference type="PANTHER" id="PTHR42905:SF5">
    <property type="entry name" value="CARBOXYVINYL-CARBOXYPHOSPHONATE PHOSPHORYLMUTASE, CHLOROPLASTIC"/>
    <property type="match status" value="1"/>
</dbReference>
<gene>
    <name evidence="2" type="ORF">J5Y10_27555</name>
</gene>
<dbReference type="AlphaFoldDB" id="A0A940MYC3"/>
<proteinExistence type="predicted"/>
<dbReference type="InterPro" id="IPR015813">
    <property type="entry name" value="Pyrv/PenolPyrv_kinase-like_dom"/>
</dbReference>
<dbReference type="EMBL" id="JAGIZA010000054">
    <property type="protein sequence ID" value="MBP0496563.1"/>
    <property type="molecule type" value="Genomic_DNA"/>
</dbReference>
<protein>
    <submittedName>
        <fullName evidence="2">Isocitrate lyase/PEP mutase family protein</fullName>
    </submittedName>
</protein>
<feature type="region of interest" description="Disordered" evidence="1">
    <location>
        <begin position="1"/>
        <end position="20"/>
    </location>
</feature>
<dbReference type="Pfam" id="PF13714">
    <property type="entry name" value="PEP_mutase"/>
    <property type="match status" value="1"/>
</dbReference>